<sequence>MKEDPMTIPHLFRCPISLDLFTDPVTLCTGQTYDRSSIEKWFSAGNLTCPVTMQRLHDPSVVPNHTLRHLIDQWIRMENPFDPDYLQAIDPDLSLATMKHNLESQDASFATKLETLRKIRILSEELVSKRSCLIQLGFFELLLRLSFGISCHVEAKLSEEILQFAEESLICLLKLLPFSELGSLNMLKEDSNLASFLVYFHRGTTKIKMSLCNLVEAIASSSETKDLSAVLGQNRSLLQGLVLLLHQKSEASEAGIKAILALCSSEVNRDNVIREGGLDGLIMYISSANPRPSPIALAAIEVLLGQDSAKEAVINNPNAVISLVKNVFRVSDHQGSESAVSSLLIICYDSLRVREDVICAGVLTQLLLLLQSQCSCRTKKKARVLLKLLRSMWGEDPSICKLQYGLVDA</sequence>
<dbReference type="InterPro" id="IPR013083">
    <property type="entry name" value="Znf_RING/FYVE/PHD"/>
</dbReference>
<comment type="function">
    <text evidence="5">Functions as an E3 ubiquitin ligase.</text>
</comment>
<dbReference type="EMBL" id="JABCRI010000006">
    <property type="protein sequence ID" value="KAF8404356.1"/>
    <property type="molecule type" value="Genomic_DNA"/>
</dbReference>
<dbReference type="SUPFAM" id="SSF57850">
    <property type="entry name" value="RING/U-box"/>
    <property type="match status" value="1"/>
</dbReference>
<organism evidence="7 8">
    <name type="scientific">Tetracentron sinense</name>
    <name type="common">Spur-leaf</name>
    <dbReference type="NCBI Taxonomy" id="13715"/>
    <lineage>
        <taxon>Eukaryota</taxon>
        <taxon>Viridiplantae</taxon>
        <taxon>Streptophyta</taxon>
        <taxon>Embryophyta</taxon>
        <taxon>Tracheophyta</taxon>
        <taxon>Spermatophyta</taxon>
        <taxon>Magnoliopsida</taxon>
        <taxon>Trochodendrales</taxon>
        <taxon>Trochodendraceae</taxon>
        <taxon>Tetracentron</taxon>
    </lineage>
</organism>
<accession>A0A835DI80</accession>
<dbReference type="EC" id="2.3.2.27" evidence="5"/>
<dbReference type="GO" id="GO:0016567">
    <property type="term" value="P:protein ubiquitination"/>
    <property type="evidence" value="ECO:0007669"/>
    <property type="project" value="UniProtKB-UniRule"/>
</dbReference>
<feature type="domain" description="U-box" evidence="6">
    <location>
        <begin position="7"/>
        <end position="81"/>
    </location>
</feature>
<evidence type="ECO:0000256" key="4">
    <source>
        <dbReference type="ARBA" id="ARBA00022786"/>
    </source>
</evidence>
<dbReference type="InterPro" id="IPR003613">
    <property type="entry name" value="Ubox_domain"/>
</dbReference>
<dbReference type="InterPro" id="IPR011989">
    <property type="entry name" value="ARM-like"/>
</dbReference>
<proteinExistence type="predicted"/>
<dbReference type="CDD" id="cd16664">
    <property type="entry name" value="RING-Ubox_PUB"/>
    <property type="match status" value="1"/>
</dbReference>
<dbReference type="UniPathway" id="UPA00143"/>
<evidence type="ECO:0000256" key="2">
    <source>
        <dbReference type="ARBA" id="ARBA00004906"/>
    </source>
</evidence>
<evidence type="ECO:0000313" key="7">
    <source>
        <dbReference type="EMBL" id="KAF8404356.1"/>
    </source>
</evidence>
<dbReference type="InterPro" id="IPR045185">
    <property type="entry name" value="PUB22/23/24-like"/>
</dbReference>
<keyword evidence="8" id="KW-1185">Reference proteome</keyword>
<dbReference type="InterPro" id="IPR058678">
    <property type="entry name" value="ARM_PUB"/>
</dbReference>
<dbReference type="InterPro" id="IPR045210">
    <property type="entry name" value="RING-Ubox_PUB"/>
</dbReference>
<protein>
    <recommendedName>
        <fullName evidence="5 6">U-box domain-containing protein</fullName>
        <ecNumber evidence="5">2.3.2.27</ecNumber>
    </recommendedName>
    <alternativeName>
        <fullName evidence="5">RING-type E3 ubiquitin transferase PUB</fullName>
    </alternativeName>
</protein>
<dbReference type="PROSITE" id="PS51698">
    <property type="entry name" value="U_BOX"/>
    <property type="match status" value="1"/>
</dbReference>
<dbReference type="Gene3D" id="3.30.40.10">
    <property type="entry name" value="Zinc/RING finger domain, C3HC4 (zinc finger)"/>
    <property type="match status" value="1"/>
</dbReference>
<dbReference type="SUPFAM" id="SSF48371">
    <property type="entry name" value="ARM repeat"/>
    <property type="match status" value="1"/>
</dbReference>
<evidence type="ECO:0000313" key="8">
    <source>
        <dbReference type="Proteomes" id="UP000655225"/>
    </source>
</evidence>
<dbReference type="PANTHER" id="PTHR22849">
    <property type="entry name" value="WDSAM1 PROTEIN"/>
    <property type="match status" value="1"/>
</dbReference>
<comment type="catalytic activity">
    <reaction evidence="1 5">
        <text>S-ubiquitinyl-[E2 ubiquitin-conjugating enzyme]-L-cysteine + [acceptor protein]-L-lysine = [E2 ubiquitin-conjugating enzyme]-L-cysteine + N(6)-ubiquitinyl-[acceptor protein]-L-lysine.</text>
        <dbReference type="EC" id="2.3.2.27"/>
    </reaction>
</comment>
<keyword evidence="3 5" id="KW-0808">Transferase</keyword>
<evidence type="ECO:0000259" key="6">
    <source>
        <dbReference type="PROSITE" id="PS51698"/>
    </source>
</evidence>
<dbReference type="Pfam" id="PF04564">
    <property type="entry name" value="U-box"/>
    <property type="match status" value="1"/>
</dbReference>
<dbReference type="GO" id="GO:0061630">
    <property type="term" value="F:ubiquitin protein ligase activity"/>
    <property type="evidence" value="ECO:0007669"/>
    <property type="project" value="UniProtKB-UniRule"/>
</dbReference>
<comment type="caution">
    <text evidence="7">The sequence shown here is derived from an EMBL/GenBank/DDBJ whole genome shotgun (WGS) entry which is preliminary data.</text>
</comment>
<gene>
    <name evidence="7" type="ORF">HHK36_009239</name>
</gene>
<dbReference type="AlphaFoldDB" id="A0A835DI80"/>
<dbReference type="Pfam" id="PF25598">
    <property type="entry name" value="ARM_PUB"/>
    <property type="match status" value="1"/>
</dbReference>
<keyword evidence="4 5" id="KW-0833">Ubl conjugation pathway</keyword>
<dbReference type="Proteomes" id="UP000655225">
    <property type="component" value="Unassembled WGS sequence"/>
</dbReference>
<evidence type="ECO:0000256" key="5">
    <source>
        <dbReference type="RuleBase" id="RU369093"/>
    </source>
</evidence>
<dbReference type="OrthoDB" id="10064100at2759"/>
<comment type="pathway">
    <text evidence="2 5">Protein modification; protein ubiquitination.</text>
</comment>
<dbReference type="InterPro" id="IPR016024">
    <property type="entry name" value="ARM-type_fold"/>
</dbReference>
<dbReference type="SMART" id="SM00504">
    <property type="entry name" value="Ubox"/>
    <property type="match status" value="1"/>
</dbReference>
<name>A0A835DI80_TETSI</name>
<dbReference type="OMA" id="GRACMVQ"/>
<dbReference type="Gene3D" id="1.25.10.10">
    <property type="entry name" value="Leucine-rich Repeat Variant"/>
    <property type="match status" value="1"/>
</dbReference>
<dbReference type="FunFam" id="3.30.40.10:FF:000442">
    <property type="entry name" value="RING-type E3 ubiquitin transferase"/>
    <property type="match status" value="1"/>
</dbReference>
<evidence type="ECO:0000256" key="3">
    <source>
        <dbReference type="ARBA" id="ARBA00022679"/>
    </source>
</evidence>
<dbReference type="PANTHER" id="PTHR22849:SF103">
    <property type="entry name" value="U-BOX DOMAIN-CONTAINING PROTEIN"/>
    <property type="match status" value="1"/>
</dbReference>
<evidence type="ECO:0000256" key="1">
    <source>
        <dbReference type="ARBA" id="ARBA00000900"/>
    </source>
</evidence>
<reference evidence="7 8" key="1">
    <citation type="submission" date="2020-04" db="EMBL/GenBank/DDBJ databases">
        <title>Plant Genome Project.</title>
        <authorList>
            <person name="Zhang R.-G."/>
        </authorList>
    </citation>
    <scope>NUCLEOTIDE SEQUENCE [LARGE SCALE GENOMIC DNA]</scope>
    <source>
        <strain evidence="7">YNK0</strain>
        <tissue evidence="7">Leaf</tissue>
    </source>
</reference>